<reference evidence="2 3" key="1">
    <citation type="submission" date="2023-06" db="EMBL/GenBank/DDBJ databases">
        <title>Cellulomonas sp. MW4 Whole genome sequence.</title>
        <authorList>
            <person name="Park S."/>
        </authorList>
    </citation>
    <scope>NUCLEOTIDE SEQUENCE [LARGE SCALE GENOMIC DNA]</scope>
    <source>
        <strain evidence="2 3">MW4</strain>
    </source>
</reference>
<proteinExistence type="predicted"/>
<accession>A0ABT7SCG9</accession>
<sequence length="711" mass="72697">MTAVTGALRPTSTAVADGDRLAAVAAPVRDPLWFVSRQLQTQGFLADDGGSPVAVSVAVTTAPLALDGRPLTGPVAPAVEAEPAVPRDRVDTATRVRWATELFRRVADAGVPAATVAALRSGLAGASPLRTVLAGSSVAPVAGLLPDPVALWTTWSAAVGADGSTGTLPALPGSGSSRAAIEPVVRAWVAWLSPRLGPVGGSRAPARWSGRGVGYAFGLTAGQVSLSAPDHDGGTVEWHTFDRSAATTAPAAAAPVTVRPSPVRYAGMPERGFWTMEDGAVDLGALATQDPARALLVAFANGYANDWFVVPVDLPDGLSAVASLQVTDTFGTVTTVAAAAALDGPHARFRLWELTAPPTANDAAVGARLLLPAAAPPLEGPAREDVLLGRDEMANLGWLVELTTTDEDGAPVDRYRRWLTLRTDDAATGATRPGPTAGGAAATRYYRLGTTLADFWYPLRAQQDGSLGLATVPAGATDVTDLGVVGSLVPHAAGTAVDDDAIPRTGARVMRVDRVAYTAAGRRVWSARRRAPGTGEASSGLRFDTVGEGRPTQNVVQNPGLTVADRTAGTRALVGAGRAAAAVVGWEVVGAKGGRATSVVEPATRTRDGWQLHVTASVARSGVAQRLAESVPAGAELSAWVYVLRGQVGLVGGRSVAGRPAAQSSGTGRWEHLTARASGAVGQVALVAEGGGAEFLVDRLTVRLDAQRPAG</sequence>
<dbReference type="Proteomes" id="UP001529338">
    <property type="component" value="Unassembled WGS sequence"/>
</dbReference>
<evidence type="ECO:0000256" key="1">
    <source>
        <dbReference type="SAM" id="MobiDB-lite"/>
    </source>
</evidence>
<comment type="caution">
    <text evidence="2">The sequence shown here is derived from an EMBL/GenBank/DDBJ whole genome shotgun (WGS) entry which is preliminary data.</text>
</comment>
<dbReference type="EMBL" id="JAUCGQ010000001">
    <property type="protein sequence ID" value="MDM7853875.1"/>
    <property type="molecule type" value="Genomic_DNA"/>
</dbReference>
<evidence type="ECO:0000313" key="2">
    <source>
        <dbReference type="EMBL" id="MDM7853875.1"/>
    </source>
</evidence>
<gene>
    <name evidence="2" type="ORF">QRT04_02930</name>
</gene>
<protein>
    <submittedName>
        <fullName evidence="2">Uncharacterized protein</fullName>
    </submittedName>
</protein>
<organism evidence="2 3">
    <name type="scientific">Cellulomonas alba</name>
    <dbReference type="NCBI Taxonomy" id="3053467"/>
    <lineage>
        <taxon>Bacteria</taxon>
        <taxon>Bacillati</taxon>
        <taxon>Actinomycetota</taxon>
        <taxon>Actinomycetes</taxon>
        <taxon>Micrococcales</taxon>
        <taxon>Cellulomonadaceae</taxon>
        <taxon>Cellulomonas</taxon>
    </lineage>
</organism>
<dbReference type="RefSeq" id="WP_289453391.1">
    <property type="nucleotide sequence ID" value="NZ_JAUCGQ010000001.1"/>
</dbReference>
<feature type="region of interest" description="Disordered" evidence="1">
    <location>
        <begin position="528"/>
        <end position="553"/>
    </location>
</feature>
<evidence type="ECO:0000313" key="3">
    <source>
        <dbReference type="Proteomes" id="UP001529338"/>
    </source>
</evidence>
<name>A0ABT7SCG9_9CELL</name>
<keyword evidence="3" id="KW-1185">Reference proteome</keyword>